<dbReference type="EMBL" id="JBEDUW010000006">
    <property type="protein sequence ID" value="KAK9920627.1"/>
    <property type="molecule type" value="Genomic_DNA"/>
</dbReference>
<evidence type="ECO:0000256" key="3">
    <source>
        <dbReference type="ARBA" id="ARBA00023004"/>
    </source>
</evidence>
<dbReference type="SUPFAM" id="SSF51197">
    <property type="entry name" value="Clavaminate synthase-like"/>
    <property type="match status" value="1"/>
</dbReference>
<accession>A0AAW1WBG6</accession>
<dbReference type="Pfam" id="PF03171">
    <property type="entry name" value="2OG-FeII_Oxy"/>
    <property type="match status" value="1"/>
</dbReference>
<dbReference type="InterPro" id="IPR027443">
    <property type="entry name" value="IPNS-like_sf"/>
</dbReference>
<dbReference type="InterPro" id="IPR005123">
    <property type="entry name" value="Oxoglu/Fe-dep_dioxygenase_dom"/>
</dbReference>
<keyword evidence="3" id="KW-0408">Iron</keyword>
<dbReference type="Proteomes" id="UP001457282">
    <property type="component" value="Unassembled WGS sequence"/>
</dbReference>
<evidence type="ECO:0000256" key="2">
    <source>
        <dbReference type="ARBA" id="ARBA00022896"/>
    </source>
</evidence>
<dbReference type="GO" id="GO:0031418">
    <property type="term" value="F:L-ascorbic acid binding"/>
    <property type="evidence" value="ECO:0007669"/>
    <property type="project" value="UniProtKB-KW"/>
</dbReference>
<name>A0AAW1WBG6_RUBAR</name>
<dbReference type="PANTHER" id="PTHR47991">
    <property type="entry name" value="OXOGLUTARATE/IRON-DEPENDENT DIOXYGENASE"/>
    <property type="match status" value="1"/>
</dbReference>
<dbReference type="InterPro" id="IPR044861">
    <property type="entry name" value="IPNS-like_FE2OG_OXY"/>
</dbReference>
<evidence type="ECO:0000256" key="1">
    <source>
        <dbReference type="ARBA" id="ARBA00022723"/>
    </source>
</evidence>
<keyword evidence="1" id="KW-0479">Metal-binding</keyword>
<keyword evidence="6" id="KW-1185">Reference proteome</keyword>
<evidence type="ECO:0000313" key="6">
    <source>
        <dbReference type="Proteomes" id="UP001457282"/>
    </source>
</evidence>
<organism evidence="5 6">
    <name type="scientific">Rubus argutus</name>
    <name type="common">Southern blackberry</name>
    <dbReference type="NCBI Taxonomy" id="59490"/>
    <lineage>
        <taxon>Eukaryota</taxon>
        <taxon>Viridiplantae</taxon>
        <taxon>Streptophyta</taxon>
        <taxon>Embryophyta</taxon>
        <taxon>Tracheophyta</taxon>
        <taxon>Spermatophyta</taxon>
        <taxon>Magnoliopsida</taxon>
        <taxon>eudicotyledons</taxon>
        <taxon>Gunneridae</taxon>
        <taxon>Pentapetalae</taxon>
        <taxon>rosids</taxon>
        <taxon>fabids</taxon>
        <taxon>Rosales</taxon>
        <taxon>Rosaceae</taxon>
        <taxon>Rosoideae</taxon>
        <taxon>Rosoideae incertae sedis</taxon>
        <taxon>Rubus</taxon>
    </lineage>
</organism>
<proteinExistence type="predicted"/>
<protein>
    <recommendedName>
        <fullName evidence="4">Fe2OG dioxygenase domain-containing protein</fullName>
    </recommendedName>
</protein>
<dbReference type="GO" id="GO:0046872">
    <property type="term" value="F:metal ion binding"/>
    <property type="evidence" value="ECO:0007669"/>
    <property type="project" value="UniProtKB-KW"/>
</dbReference>
<reference evidence="5 6" key="1">
    <citation type="journal article" date="2023" name="G3 (Bethesda)">
        <title>A chromosome-length genome assembly and annotation of blackberry (Rubus argutus, cv. 'Hillquist').</title>
        <authorList>
            <person name="Bruna T."/>
            <person name="Aryal R."/>
            <person name="Dudchenko O."/>
            <person name="Sargent D.J."/>
            <person name="Mead D."/>
            <person name="Buti M."/>
            <person name="Cavallini A."/>
            <person name="Hytonen T."/>
            <person name="Andres J."/>
            <person name="Pham M."/>
            <person name="Weisz D."/>
            <person name="Mascagni F."/>
            <person name="Usai G."/>
            <person name="Natali L."/>
            <person name="Bassil N."/>
            <person name="Fernandez G.E."/>
            <person name="Lomsadze A."/>
            <person name="Armour M."/>
            <person name="Olukolu B."/>
            <person name="Poorten T."/>
            <person name="Britton C."/>
            <person name="Davik J."/>
            <person name="Ashrafi H."/>
            <person name="Aiden E.L."/>
            <person name="Borodovsky M."/>
            <person name="Worthington M."/>
        </authorList>
    </citation>
    <scope>NUCLEOTIDE SEQUENCE [LARGE SCALE GENOMIC DNA]</scope>
    <source>
        <strain evidence="5">PI 553951</strain>
    </source>
</reference>
<dbReference type="AlphaFoldDB" id="A0AAW1WBG6"/>
<comment type="caution">
    <text evidence="5">The sequence shown here is derived from an EMBL/GenBank/DDBJ whole genome shotgun (WGS) entry which is preliminary data.</text>
</comment>
<evidence type="ECO:0000313" key="5">
    <source>
        <dbReference type="EMBL" id="KAK9920627.1"/>
    </source>
</evidence>
<gene>
    <name evidence="5" type="ORF">M0R45_029176</name>
</gene>
<sequence>MQEDNLTGLQVKQDGNWVPVKPIPNAFIVNVGDTIEIWSNGRYKSIEHRVVTNESKARISHASFFSPHEDVEIEPFDQMVLKKPGSLQVYKKVRYEEYVQKIMNKKFYGKEHIGFAKISD</sequence>
<feature type="domain" description="Fe2OG dioxygenase" evidence="4">
    <location>
        <begin position="1"/>
        <end position="67"/>
    </location>
</feature>
<dbReference type="PROSITE" id="PS51471">
    <property type="entry name" value="FE2OG_OXY"/>
    <property type="match status" value="1"/>
</dbReference>
<dbReference type="InterPro" id="IPR050295">
    <property type="entry name" value="Plant_2OG-oxidoreductases"/>
</dbReference>
<dbReference type="Gene3D" id="2.60.120.330">
    <property type="entry name" value="B-lactam Antibiotic, Isopenicillin N Synthase, Chain"/>
    <property type="match status" value="1"/>
</dbReference>
<keyword evidence="2" id="KW-0847">Vitamin C</keyword>
<evidence type="ECO:0000259" key="4">
    <source>
        <dbReference type="PROSITE" id="PS51471"/>
    </source>
</evidence>